<name>A0A9W6BDZ6_9CHLO</name>
<evidence type="ECO:0000313" key="1">
    <source>
        <dbReference type="EMBL" id="GLC50020.1"/>
    </source>
</evidence>
<protein>
    <submittedName>
        <fullName evidence="1">Uncharacterized protein</fullName>
    </submittedName>
</protein>
<accession>A0A9W6BDZ6</accession>
<dbReference type="AlphaFoldDB" id="A0A9W6BDZ6"/>
<dbReference type="EMBL" id="BRXU01000003">
    <property type="protein sequence ID" value="GLC50020.1"/>
    <property type="molecule type" value="Genomic_DNA"/>
</dbReference>
<comment type="caution">
    <text evidence="1">The sequence shown here is derived from an EMBL/GenBank/DDBJ whole genome shotgun (WGS) entry which is preliminary data.</text>
</comment>
<organism evidence="1 2">
    <name type="scientific">Pleodorina starrii</name>
    <dbReference type="NCBI Taxonomy" id="330485"/>
    <lineage>
        <taxon>Eukaryota</taxon>
        <taxon>Viridiplantae</taxon>
        <taxon>Chlorophyta</taxon>
        <taxon>core chlorophytes</taxon>
        <taxon>Chlorophyceae</taxon>
        <taxon>CS clade</taxon>
        <taxon>Chlamydomonadales</taxon>
        <taxon>Volvocaceae</taxon>
        <taxon>Pleodorina</taxon>
    </lineage>
</organism>
<reference evidence="1 2" key="1">
    <citation type="journal article" date="2023" name="Commun. Biol.">
        <title>Reorganization of the ancestral sex-determining regions during the evolution of trioecy in Pleodorina starrii.</title>
        <authorList>
            <person name="Takahashi K."/>
            <person name="Suzuki S."/>
            <person name="Kawai-Toyooka H."/>
            <person name="Yamamoto K."/>
            <person name="Hamaji T."/>
            <person name="Ootsuki R."/>
            <person name="Yamaguchi H."/>
            <person name="Kawachi M."/>
            <person name="Higashiyama T."/>
            <person name="Nozaki H."/>
        </authorList>
    </citation>
    <scope>NUCLEOTIDE SEQUENCE [LARGE SCALE GENOMIC DNA]</scope>
    <source>
        <strain evidence="1 2">NIES-4479</strain>
    </source>
</reference>
<dbReference type="Proteomes" id="UP001165080">
    <property type="component" value="Unassembled WGS sequence"/>
</dbReference>
<evidence type="ECO:0000313" key="2">
    <source>
        <dbReference type="Proteomes" id="UP001165080"/>
    </source>
</evidence>
<proteinExistence type="predicted"/>
<keyword evidence="2" id="KW-1185">Reference proteome</keyword>
<gene>
    <name evidence="1" type="primary">PLESTB000771</name>
    <name evidence="1" type="ORF">PLESTB_000333700</name>
</gene>
<sequence length="478" mass="50420">MAFGWNGWAYEAAFPPPSDPAEDVQAERDGLRSVAREWNATRKRRCQAAAGSARSGSPSPSAAAAAQWYDQAMREGVVVYEPLGGLASGLEACLRSGVPVRSYLYSDVSEQARGLALRRFQQLSDRHGDLFPSTAWGSALIGLPQDVTKVTAAELRAAIPDSLPVLIIAYWEPDDVRAQQAVLRIVSSAQSALGAERVRFCCGAAVRVGPAPPQEQPRSDSLVCEAWGNPVLVDAARLGSGVHQLYRTWSNLTDMELLRETLSVATRPAGPSVQQRLLPGRAAPVAQQQLRPPFYASEAQGQPVNAVMHAAVSADSTGAAPSAACPVRDGASSVYTSLKLEESEVLLGFLQGSTESPRVSDQQRRALLASATDVCYLSSVIVVGKVLAAEATSALPAHIAAVNVSAQQPGASFCSALSQRGQAVPNEFVVFATGALDPEGGADAGPGLEPWADQNLLTLLQTGQLPQGLSEAESFRQQ</sequence>